<proteinExistence type="predicted"/>
<feature type="compositionally biased region" description="Polar residues" evidence="1">
    <location>
        <begin position="106"/>
        <end position="116"/>
    </location>
</feature>
<evidence type="ECO:0000313" key="3">
    <source>
        <dbReference type="Proteomes" id="UP001146793"/>
    </source>
</evidence>
<accession>A0AAV7Z8B2</accession>
<protein>
    <submittedName>
        <fullName evidence="2">Uncharacterized protein</fullName>
    </submittedName>
</protein>
<sequence length="268" mass="31805">MSNSNNFKENYTTNLFIKRRKTAYLPRRLTPKKNSNWNRRNSIRSPAMRRNNKSTTKNYKKNPNNYKRTPKAKYKGTPIRQPKKQTNKSSIKRNQKKSYERKKTPTIRQKTPYSKINSKKKPKQQPKQQPPYEQRYEQTSTSSYFLPLQSRSKKEITSTPRILCDQNKRQAILKNSVKYILTPGKLKTRNTPFKTPSSRRKKTCIQQIGQMYRELTTPKTPIRLDYCKELSEPDLMSFTPIKTPKFKTFTNTNFSKPLFFDDNQNSLI</sequence>
<comment type="caution">
    <text evidence="2">The sequence shown here is derived from an EMBL/GenBank/DDBJ whole genome shotgun (WGS) entry which is preliminary data.</text>
</comment>
<dbReference type="AlphaFoldDB" id="A0AAV7Z8B2"/>
<organism evidence="2 3">
    <name type="scientific">Anaeramoeba flamelloides</name>
    <dbReference type="NCBI Taxonomy" id="1746091"/>
    <lineage>
        <taxon>Eukaryota</taxon>
        <taxon>Metamonada</taxon>
        <taxon>Anaeramoebidae</taxon>
        <taxon>Anaeramoeba</taxon>
    </lineage>
</organism>
<evidence type="ECO:0000256" key="1">
    <source>
        <dbReference type="SAM" id="MobiDB-lite"/>
    </source>
</evidence>
<feature type="compositionally biased region" description="Basic residues" evidence="1">
    <location>
        <begin position="81"/>
        <end position="96"/>
    </location>
</feature>
<feature type="compositionally biased region" description="Low complexity" evidence="1">
    <location>
        <begin position="53"/>
        <end position="67"/>
    </location>
</feature>
<gene>
    <name evidence="2" type="ORF">M0812_17475</name>
</gene>
<name>A0AAV7Z8B2_9EUKA</name>
<evidence type="ECO:0000313" key="2">
    <source>
        <dbReference type="EMBL" id="KAJ3438293.1"/>
    </source>
</evidence>
<dbReference type="Proteomes" id="UP001146793">
    <property type="component" value="Unassembled WGS sequence"/>
</dbReference>
<feature type="compositionally biased region" description="Low complexity" evidence="1">
    <location>
        <begin position="34"/>
        <end position="45"/>
    </location>
</feature>
<feature type="region of interest" description="Disordered" evidence="1">
    <location>
        <begin position="23"/>
        <end position="144"/>
    </location>
</feature>
<reference evidence="2" key="1">
    <citation type="submission" date="2022-08" db="EMBL/GenBank/DDBJ databases">
        <title>Novel sulphate-reducing endosymbionts in the free-living metamonad Anaeramoeba.</title>
        <authorList>
            <person name="Jerlstrom-Hultqvist J."/>
            <person name="Cepicka I."/>
            <person name="Gallot-Lavallee L."/>
            <person name="Salas-Leiva D."/>
            <person name="Curtis B.A."/>
            <person name="Zahonova K."/>
            <person name="Pipaliya S."/>
            <person name="Dacks J."/>
            <person name="Roger A.J."/>
        </authorList>
    </citation>
    <scope>NUCLEOTIDE SEQUENCE</scope>
    <source>
        <strain evidence="2">Busselton2</strain>
    </source>
</reference>
<dbReference type="EMBL" id="JANTQA010000033">
    <property type="protein sequence ID" value="KAJ3438293.1"/>
    <property type="molecule type" value="Genomic_DNA"/>
</dbReference>